<evidence type="ECO:0000313" key="2">
    <source>
        <dbReference type="Proteomes" id="UP001320148"/>
    </source>
</evidence>
<sequence>MAKVTGNGIMSFSCFIGWMPWHGDHLGLVEPGACHPGKVEGWVKKIKNDIVKGEMCLIITP</sequence>
<evidence type="ECO:0000313" key="1">
    <source>
        <dbReference type="EMBL" id="BCS95811.1"/>
    </source>
</evidence>
<proteinExistence type="predicted"/>
<organism evidence="1 2">
    <name type="scientific">Desulfoluna limicola</name>
    <dbReference type="NCBI Taxonomy" id="2810562"/>
    <lineage>
        <taxon>Bacteria</taxon>
        <taxon>Pseudomonadati</taxon>
        <taxon>Thermodesulfobacteriota</taxon>
        <taxon>Desulfobacteria</taxon>
        <taxon>Desulfobacterales</taxon>
        <taxon>Desulfolunaceae</taxon>
        <taxon>Desulfoluna</taxon>
    </lineage>
</organism>
<name>A0ABM7PF06_9BACT</name>
<gene>
    <name evidence="1" type="ORF">DSLASN_14430</name>
</gene>
<accession>A0ABM7PF06</accession>
<dbReference type="Proteomes" id="UP001320148">
    <property type="component" value="Chromosome"/>
</dbReference>
<keyword evidence="2" id="KW-1185">Reference proteome</keyword>
<reference evidence="1 2" key="1">
    <citation type="submission" date="2021-02" db="EMBL/GenBank/DDBJ databases">
        <title>Complete genome of Desulfoluna sp. strain ASN36.</title>
        <authorList>
            <person name="Takahashi A."/>
            <person name="Kojima H."/>
            <person name="Fukui M."/>
        </authorList>
    </citation>
    <scope>NUCLEOTIDE SEQUENCE [LARGE SCALE GENOMIC DNA]</scope>
    <source>
        <strain evidence="1 2">ASN36</strain>
    </source>
</reference>
<protein>
    <submittedName>
        <fullName evidence="1">Uncharacterized protein</fullName>
    </submittedName>
</protein>
<dbReference type="EMBL" id="AP024488">
    <property type="protein sequence ID" value="BCS95811.1"/>
    <property type="molecule type" value="Genomic_DNA"/>
</dbReference>